<proteinExistence type="predicted"/>
<accession>A0A0A9B640</accession>
<reference evidence="1" key="2">
    <citation type="journal article" date="2015" name="Data Brief">
        <title>Shoot transcriptome of the giant reed, Arundo donax.</title>
        <authorList>
            <person name="Barrero R.A."/>
            <person name="Guerrero F.D."/>
            <person name="Moolhuijzen P."/>
            <person name="Goolsby J.A."/>
            <person name="Tidwell J."/>
            <person name="Bellgard S.E."/>
            <person name="Bellgard M.I."/>
        </authorList>
    </citation>
    <scope>NUCLEOTIDE SEQUENCE</scope>
    <source>
        <tissue evidence="1">Shoot tissue taken approximately 20 cm above the soil surface</tissue>
    </source>
</reference>
<protein>
    <submittedName>
        <fullName evidence="1">Uncharacterized protein</fullName>
    </submittedName>
</protein>
<organism evidence="1">
    <name type="scientific">Arundo donax</name>
    <name type="common">Giant reed</name>
    <name type="synonym">Donax arundinaceus</name>
    <dbReference type="NCBI Taxonomy" id="35708"/>
    <lineage>
        <taxon>Eukaryota</taxon>
        <taxon>Viridiplantae</taxon>
        <taxon>Streptophyta</taxon>
        <taxon>Embryophyta</taxon>
        <taxon>Tracheophyta</taxon>
        <taxon>Spermatophyta</taxon>
        <taxon>Magnoliopsida</taxon>
        <taxon>Liliopsida</taxon>
        <taxon>Poales</taxon>
        <taxon>Poaceae</taxon>
        <taxon>PACMAD clade</taxon>
        <taxon>Arundinoideae</taxon>
        <taxon>Arundineae</taxon>
        <taxon>Arundo</taxon>
    </lineage>
</organism>
<dbReference type="EMBL" id="GBRH01243098">
    <property type="protein sequence ID" value="JAD54797.1"/>
    <property type="molecule type" value="Transcribed_RNA"/>
</dbReference>
<sequence length="208" mass="21864">MSSSAFCASAISDLSSSIIGSASANLSSMNFAASSLAFRDETSDSRFLTRTSVSWFLLSRLAALESSNPFKCMTSFDRISTFSALTSAIFIALSAWPRAAFLASFAMERSRLSLSSSSVVLTNVSKSAACWPRTHSISLCHSSSRLWASSMPACSSSSARNFSISVASSAHLLAISASWSFSCVSSATLLASFSSPTSRSLSPTMKAS</sequence>
<dbReference type="AlphaFoldDB" id="A0A0A9B640"/>
<reference evidence="1" key="1">
    <citation type="submission" date="2014-09" db="EMBL/GenBank/DDBJ databases">
        <authorList>
            <person name="Magalhaes I.L.F."/>
            <person name="Oliveira U."/>
            <person name="Santos F.R."/>
            <person name="Vidigal T.H.D.A."/>
            <person name="Brescovit A.D."/>
            <person name="Santos A.J."/>
        </authorList>
    </citation>
    <scope>NUCLEOTIDE SEQUENCE</scope>
    <source>
        <tissue evidence="1">Shoot tissue taken approximately 20 cm above the soil surface</tissue>
    </source>
</reference>
<evidence type="ECO:0000313" key="1">
    <source>
        <dbReference type="EMBL" id="JAD54797.1"/>
    </source>
</evidence>
<name>A0A0A9B640_ARUDO</name>